<dbReference type="FunFam" id="3.40.50.300:FF:000032">
    <property type="entry name" value="Export ABC transporter ATP-binding protein"/>
    <property type="match status" value="1"/>
</dbReference>
<keyword evidence="1" id="KW-0813">Transport</keyword>
<dbReference type="Pfam" id="PF00005">
    <property type="entry name" value="ABC_tran"/>
    <property type="match status" value="1"/>
</dbReference>
<dbReference type="GO" id="GO:0005524">
    <property type="term" value="F:ATP binding"/>
    <property type="evidence" value="ECO:0007669"/>
    <property type="project" value="UniProtKB-KW"/>
</dbReference>
<sequence length="242" mass="26796">MSSEIMLEDVWKVYGKPPNHVEALRGVSLSVKKGEFIAVVGPSGSGKSTLLHLIGGLDKPTRGRVVVAGKEISSIRSDSELSRYRNEVVGFVFQLFYLVPRLKVVDNVALPLVKRGLPPSERRGLALEALRLVGLEHAAYKYPNQLSGGEQQRVAIARAVVGKPRVLLADEPTGNLDAASSRAVMDLFTKLNKELGVTIVMVTHNLELAWRCDRVARMHSGRIVDVYTPDRYEELVRTFIKR</sequence>
<accession>A0A7J3X700</accession>
<dbReference type="CDD" id="cd03255">
    <property type="entry name" value="ABC_MJ0796_LolCDE_FtsE"/>
    <property type="match status" value="1"/>
</dbReference>
<dbReference type="InterPro" id="IPR015854">
    <property type="entry name" value="ABC_transpr_LolD-like"/>
</dbReference>
<comment type="caution">
    <text evidence="5">The sequence shown here is derived from an EMBL/GenBank/DDBJ whole genome shotgun (WGS) entry which is preliminary data.</text>
</comment>
<keyword evidence="3 5" id="KW-0067">ATP-binding</keyword>
<dbReference type="GO" id="GO:0005886">
    <property type="term" value="C:plasma membrane"/>
    <property type="evidence" value="ECO:0007669"/>
    <property type="project" value="TreeGrafter"/>
</dbReference>
<keyword evidence="2" id="KW-0547">Nucleotide-binding</keyword>
<reference evidence="5" key="1">
    <citation type="journal article" date="2020" name="mSystems">
        <title>Genome- and Community-Level Interaction Insights into Carbon Utilization and Element Cycling Functions of Hydrothermarchaeota in Hydrothermal Sediment.</title>
        <authorList>
            <person name="Zhou Z."/>
            <person name="Liu Y."/>
            <person name="Xu W."/>
            <person name="Pan J."/>
            <person name="Luo Z.H."/>
            <person name="Li M."/>
        </authorList>
    </citation>
    <scope>NUCLEOTIDE SEQUENCE [LARGE SCALE GENOMIC DNA]</scope>
    <source>
        <strain evidence="5">SpSt-1125</strain>
    </source>
</reference>
<name>A0A7J3X700_THEPE</name>
<evidence type="ECO:0000259" key="4">
    <source>
        <dbReference type="PROSITE" id="PS50893"/>
    </source>
</evidence>
<dbReference type="SUPFAM" id="SSF52540">
    <property type="entry name" value="P-loop containing nucleoside triphosphate hydrolases"/>
    <property type="match status" value="1"/>
</dbReference>
<dbReference type="GO" id="GO:0022857">
    <property type="term" value="F:transmembrane transporter activity"/>
    <property type="evidence" value="ECO:0007669"/>
    <property type="project" value="UniProtKB-ARBA"/>
</dbReference>
<evidence type="ECO:0000313" key="5">
    <source>
        <dbReference type="EMBL" id="HHP04934.1"/>
    </source>
</evidence>
<dbReference type="AlphaFoldDB" id="A0A7J3X700"/>
<evidence type="ECO:0000256" key="2">
    <source>
        <dbReference type="ARBA" id="ARBA00022741"/>
    </source>
</evidence>
<evidence type="ECO:0000256" key="3">
    <source>
        <dbReference type="ARBA" id="ARBA00022840"/>
    </source>
</evidence>
<dbReference type="InterPro" id="IPR017871">
    <property type="entry name" value="ABC_transporter-like_CS"/>
</dbReference>
<dbReference type="SMART" id="SM00382">
    <property type="entry name" value="AAA"/>
    <property type="match status" value="1"/>
</dbReference>
<dbReference type="GO" id="GO:0016887">
    <property type="term" value="F:ATP hydrolysis activity"/>
    <property type="evidence" value="ECO:0007669"/>
    <property type="project" value="InterPro"/>
</dbReference>
<dbReference type="InterPro" id="IPR017911">
    <property type="entry name" value="MacB-like_ATP-bd"/>
</dbReference>
<dbReference type="PROSITE" id="PS00211">
    <property type="entry name" value="ABC_TRANSPORTER_1"/>
    <property type="match status" value="1"/>
</dbReference>
<proteinExistence type="predicted"/>
<dbReference type="EMBL" id="DRZM01000132">
    <property type="protein sequence ID" value="HHP04934.1"/>
    <property type="molecule type" value="Genomic_DNA"/>
</dbReference>
<dbReference type="InterPro" id="IPR003439">
    <property type="entry name" value="ABC_transporter-like_ATP-bd"/>
</dbReference>
<dbReference type="InterPro" id="IPR003593">
    <property type="entry name" value="AAA+_ATPase"/>
</dbReference>
<gene>
    <name evidence="5" type="ORF">ENM88_04195</name>
</gene>
<organism evidence="5">
    <name type="scientific">Thermofilum pendens</name>
    <dbReference type="NCBI Taxonomy" id="2269"/>
    <lineage>
        <taxon>Archaea</taxon>
        <taxon>Thermoproteota</taxon>
        <taxon>Thermoprotei</taxon>
        <taxon>Thermofilales</taxon>
        <taxon>Thermofilaceae</taxon>
        <taxon>Thermofilum</taxon>
    </lineage>
</organism>
<dbReference type="GO" id="GO:0098796">
    <property type="term" value="C:membrane protein complex"/>
    <property type="evidence" value="ECO:0007669"/>
    <property type="project" value="UniProtKB-ARBA"/>
</dbReference>
<dbReference type="PROSITE" id="PS50893">
    <property type="entry name" value="ABC_TRANSPORTER_2"/>
    <property type="match status" value="1"/>
</dbReference>
<protein>
    <submittedName>
        <fullName evidence="5">ABC transporter ATP-binding protein</fullName>
    </submittedName>
</protein>
<dbReference type="PANTHER" id="PTHR24220:SF86">
    <property type="entry name" value="ABC TRANSPORTER ABCH.1"/>
    <property type="match status" value="1"/>
</dbReference>
<dbReference type="InterPro" id="IPR027417">
    <property type="entry name" value="P-loop_NTPase"/>
</dbReference>
<dbReference type="PANTHER" id="PTHR24220">
    <property type="entry name" value="IMPORT ATP-BINDING PROTEIN"/>
    <property type="match status" value="1"/>
</dbReference>
<feature type="domain" description="ABC transporter" evidence="4">
    <location>
        <begin position="5"/>
        <end position="240"/>
    </location>
</feature>
<evidence type="ECO:0000256" key="1">
    <source>
        <dbReference type="ARBA" id="ARBA00022448"/>
    </source>
</evidence>
<dbReference type="Gene3D" id="3.40.50.300">
    <property type="entry name" value="P-loop containing nucleotide triphosphate hydrolases"/>
    <property type="match status" value="1"/>
</dbReference>